<dbReference type="InterPro" id="IPR013320">
    <property type="entry name" value="ConA-like_dom_sf"/>
</dbReference>
<dbReference type="GO" id="GO:0005576">
    <property type="term" value="C:extracellular region"/>
    <property type="evidence" value="ECO:0007669"/>
    <property type="project" value="TreeGrafter"/>
</dbReference>
<dbReference type="InterPro" id="IPR001846">
    <property type="entry name" value="VWF_type-D"/>
</dbReference>
<dbReference type="HOGENOM" id="CLU_240936_0_0_1"/>
<proteinExistence type="predicted"/>
<dbReference type="PROSITE" id="PS50022">
    <property type="entry name" value="FA58C_3"/>
    <property type="match status" value="1"/>
</dbReference>
<sequence>MKFKLHNIFCVVCESSLGMQSGAILDNMISASSSAPGKNKEKVRYNCCSGEENGGWCPASSDQTSWLEVRLSKPMALSGLYFQHPSQKDSFTYPNMFMKTFQLKFISALDPLKEWRSFNEHIPSIHNSTLYYNIGLQPYIVTDAIRIYPETFESAACFRVELVGCDPAALCPKDFCKNGGTCMGTNVCKCVSGFYGDSCDQSASQMVHLNFGFTQIIQHIIQTTININLNTHGNVSIVNTPTGNGVQLTGNSYVTVNNTGFNACLKDITSCTSGFTLTINVNLQHQLANNAYIISSGGDLPNHSGIALYNVNNQLHFVVTTSSHQWIVIVPNTLTVNVWHKIELSWSKTSGASLVIDGHLAGSVIQAQPIPVATQVKPISIGFGYHQQISISMTFSGLQTFDSHRENLIVNGLVSSTTVAPTTQQPATTTTTVQPTTTTIKTTQAPSTTTTPISQTTTPSCDQQTLDFSFNKIQDNVLITPSYNFTVFGKPNLTPEQNGKAILELHKDGQFVELPNHGLECIQDMTKCEHGFTLSAEIKLMDLNSTDKRYIFSSGGDQVGASGLALYLWHGELYCSTKKDNFMWTAKQKLNVKVASAPNHTFSSTAMEVKNLFTWSASRDSLIGQGCITDSNAHAHIAVELNYNFISIEGNLLHTPAHNFTVHGHPLLIQSASLNKTAVVLNKTAQYIEYSKSTIIKPNTIPQYHFELTAISTNTTTVTSNSINMNLVGTPSIDSRNNSTCSLHISNTSQYLDLGEHRDLCFGNIGLCFNGLTIQIIVKFRVLDEGTVVLSSSGSNILGTGMEIVYQYGRLQFAVSNAANSWFASVGRDKIQLNTYVKIIFSWSPKEGVKIVIDNHVVATSVTSIPHPTVSTTNEHIYVGNSPSTTSASVNLCIKSVIIYHAWIGDCVSGGIIPPPIEMTTPAPVQTTPAQTRPPTTDFCPSGQYVCKVCLNIGNRNCVLRNIVPGRTSEYKFPVTQINENLYKQKITCSIQAKFKDQNALTPVFTSNIVEPNIQITSGNNMQITEGTVFPIPHILISVTAPPQFFCCTGCRGRCEFKLTAMLDFRRIIRSCPGGRSVVPQALIGWVGEKQSNTPEACGVVVNCHNWENPISIPVYATVDGKYDRDQTVNYNVHANILNVQSGSVTATPQTLNIGKVSVTTKDNDHKSVCSSVNDPHMTTFDGRRYNNFLTGDFILYEHTTLPFEVHARYAKCSSSSRATCNCAVAIKSGDDVITFTGCNGGGSTATTHGHNIFDLLFHRHHDHHHHSSSHTAPIAVALYKNGQLTPGTYIRRYGCGQKYEVLLPTGTIITIQTSTRGFINIWIKPSSVDRNKVSGLCGNYDGHSGNDVPGSDRYPNGFCNSHRPAEGIFTGVKPGTLPGITTWCSCVQSRTPYCSPGYGIFVCEKNRYDITSTIVNQALVPRPSTHRMRRQAEIENSIPDLEELTGDPGWAQDHISDIIDNCLSEVNKQQPAENDTTAPTYNATEITSNLCQLDCGNYGHCAEGVCRCDDGWSGTQCDIHKSTRPFVMETLFNGTSCDTCGCDTQQTEDCSTATIYGANFVDSSTLTCHYKFVKIEENVVTTTEMRTVVGDFINMNQISCKLPESRGGALIQVSNDGQTMSESSYLHLVYDSRCFDCSITDDVMNSKCTLRRMQKRKESGLYRIQDDTPEVPHHSMLTDHGEGGAIHNPAYAEEKSRL</sequence>
<dbReference type="Gene3D" id="2.10.25.10">
    <property type="entry name" value="Laminin"/>
    <property type="match status" value="2"/>
</dbReference>
<reference evidence="4" key="1">
    <citation type="journal article" date="2012" name="Nature">
        <title>The oyster genome reveals stress adaptation and complexity of shell formation.</title>
        <authorList>
            <person name="Zhang G."/>
            <person name="Fang X."/>
            <person name="Guo X."/>
            <person name="Li L."/>
            <person name="Luo R."/>
            <person name="Xu F."/>
            <person name="Yang P."/>
            <person name="Zhang L."/>
            <person name="Wang X."/>
            <person name="Qi H."/>
            <person name="Xiong Z."/>
            <person name="Que H."/>
            <person name="Xie Y."/>
            <person name="Holland P.W."/>
            <person name="Paps J."/>
            <person name="Zhu Y."/>
            <person name="Wu F."/>
            <person name="Chen Y."/>
            <person name="Wang J."/>
            <person name="Peng C."/>
            <person name="Meng J."/>
            <person name="Yang L."/>
            <person name="Liu J."/>
            <person name="Wen B."/>
            <person name="Zhang N."/>
            <person name="Huang Z."/>
            <person name="Zhu Q."/>
            <person name="Feng Y."/>
            <person name="Mount A."/>
            <person name="Hedgecock D."/>
            <person name="Xu Z."/>
            <person name="Liu Y."/>
            <person name="Domazet-Loso T."/>
            <person name="Du Y."/>
            <person name="Sun X."/>
            <person name="Zhang S."/>
            <person name="Liu B."/>
            <person name="Cheng P."/>
            <person name="Jiang X."/>
            <person name="Li J."/>
            <person name="Fan D."/>
            <person name="Wang W."/>
            <person name="Fu W."/>
            <person name="Wang T."/>
            <person name="Wang B."/>
            <person name="Zhang J."/>
            <person name="Peng Z."/>
            <person name="Li Y."/>
            <person name="Li N."/>
            <person name="Wang J."/>
            <person name="Chen M."/>
            <person name="He Y."/>
            <person name="Tan F."/>
            <person name="Song X."/>
            <person name="Zheng Q."/>
            <person name="Huang R."/>
            <person name="Yang H."/>
            <person name="Du X."/>
            <person name="Chen L."/>
            <person name="Yang M."/>
            <person name="Gaffney P.M."/>
            <person name="Wang S."/>
            <person name="Luo L."/>
            <person name="She Z."/>
            <person name="Ming Y."/>
            <person name="Huang W."/>
            <person name="Zhang S."/>
            <person name="Huang B."/>
            <person name="Zhang Y."/>
            <person name="Qu T."/>
            <person name="Ni P."/>
            <person name="Miao G."/>
            <person name="Wang J."/>
            <person name="Wang Q."/>
            <person name="Steinberg C.E."/>
            <person name="Wang H."/>
            <person name="Li N."/>
            <person name="Qian L."/>
            <person name="Zhang G."/>
            <person name="Li Y."/>
            <person name="Yang H."/>
            <person name="Liu X."/>
            <person name="Wang J."/>
            <person name="Yin Y."/>
            <person name="Wang J."/>
        </authorList>
    </citation>
    <scope>NUCLEOTIDE SEQUENCE [LARGE SCALE GENOMIC DNA]</scope>
    <source>
        <strain evidence="4">05x7-T-G4-1.051#20</strain>
    </source>
</reference>
<dbReference type="GO" id="GO:0005102">
    <property type="term" value="F:signaling receptor binding"/>
    <property type="evidence" value="ECO:0007669"/>
    <property type="project" value="TreeGrafter"/>
</dbReference>
<dbReference type="InterPro" id="IPR000421">
    <property type="entry name" value="FA58C"/>
</dbReference>
<evidence type="ECO:0000256" key="2">
    <source>
        <dbReference type="ARBA" id="ARBA00023157"/>
    </source>
</evidence>
<dbReference type="Gene3D" id="2.60.120.200">
    <property type="match status" value="2"/>
</dbReference>
<evidence type="ECO:0000313" key="4">
    <source>
        <dbReference type="EMBL" id="EKC22252.1"/>
    </source>
</evidence>
<dbReference type="PROSITE" id="PS51233">
    <property type="entry name" value="VWFD"/>
    <property type="match status" value="1"/>
</dbReference>
<dbReference type="InterPro" id="IPR008979">
    <property type="entry name" value="Galactose-bd-like_sf"/>
</dbReference>
<gene>
    <name evidence="4" type="ORF">CGI_10002573</name>
</gene>
<dbReference type="PROSITE" id="PS50026">
    <property type="entry name" value="EGF_3"/>
    <property type="match status" value="1"/>
</dbReference>
<dbReference type="Pfam" id="PF13385">
    <property type="entry name" value="Laminin_G_3"/>
    <property type="match status" value="2"/>
</dbReference>
<keyword evidence="3" id="KW-0245">EGF-like domain</keyword>
<dbReference type="Gene3D" id="2.60.120.260">
    <property type="entry name" value="Galactose-binding domain-like"/>
    <property type="match status" value="1"/>
</dbReference>
<dbReference type="Pfam" id="PF00094">
    <property type="entry name" value="VWD"/>
    <property type="match status" value="1"/>
</dbReference>
<dbReference type="SUPFAM" id="SSF49785">
    <property type="entry name" value="Galactose-binding domain-like"/>
    <property type="match status" value="1"/>
</dbReference>
<protein>
    <submittedName>
        <fullName evidence="4">von Willebrand factor D and EGF domain-containing protein</fullName>
    </submittedName>
</protein>
<comment type="caution">
    <text evidence="3">Lacks conserved residue(s) required for the propagation of feature annotation.</text>
</comment>
<dbReference type="SUPFAM" id="SSF49899">
    <property type="entry name" value="Concanavalin A-like lectins/glucanases"/>
    <property type="match status" value="3"/>
</dbReference>
<dbReference type="PANTHER" id="PTHR14949:SF56">
    <property type="entry name" value="EGF-LIKE-DOMAIN, MULTIPLE 7"/>
    <property type="match status" value="1"/>
</dbReference>
<dbReference type="PROSITE" id="PS01186">
    <property type="entry name" value="EGF_2"/>
    <property type="match status" value="2"/>
</dbReference>
<evidence type="ECO:0000256" key="3">
    <source>
        <dbReference type="PROSITE-ProRule" id="PRU00076"/>
    </source>
</evidence>
<dbReference type="InterPro" id="IPR050969">
    <property type="entry name" value="Dev_Signal_Modulators"/>
</dbReference>
<keyword evidence="2 3" id="KW-1015">Disulfide bond</keyword>
<dbReference type="InterPro" id="IPR000742">
    <property type="entry name" value="EGF"/>
</dbReference>
<dbReference type="PROSITE" id="PS00022">
    <property type="entry name" value="EGF_1"/>
    <property type="match status" value="2"/>
</dbReference>
<dbReference type="EMBL" id="JH819081">
    <property type="protein sequence ID" value="EKC22252.1"/>
    <property type="molecule type" value="Genomic_DNA"/>
</dbReference>
<dbReference type="PANTHER" id="PTHR14949">
    <property type="entry name" value="EGF-LIKE-DOMAIN, MULTIPLE 7, 8"/>
    <property type="match status" value="1"/>
</dbReference>
<name>K1PEB5_MAGGI</name>
<dbReference type="Pfam" id="PF00754">
    <property type="entry name" value="F5_F8_type_C"/>
    <property type="match status" value="1"/>
</dbReference>
<accession>K1PEB5</accession>
<organism evidence="4">
    <name type="scientific">Magallana gigas</name>
    <name type="common">Pacific oyster</name>
    <name type="synonym">Crassostrea gigas</name>
    <dbReference type="NCBI Taxonomy" id="29159"/>
    <lineage>
        <taxon>Eukaryota</taxon>
        <taxon>Metazoa</taxon>
        <taxon>Spiralia</taxon>
        <taxon>Lophotrochozoa</taxon>
        <taxon>Mollusca</taxon>
        <taxon>Bivalvia</taxon>
        <taxon>Autobranchia</taxon>
        <taxon>Pteriomorphia</taxon>
        <taxon>Ostreida</taxon>
        <taxon>Ostreoidea</taxon>
        <taxon>Ostreidae</taxon>
        <taxon>Magallana</taxon>
    </lineage>
</organism>
<dbReference type="GO" id="GO:0009986">
    <property type="term" value="C:cell surface"/>
    <property type="evidence" value="ECO:0007669"/>
    <property type="project" value="TreeGrafter"/>
</dbReference>
<keyword evidence="1" id="KW-0732">Signal</keyword>
<feature type="disulfide bond" evidence="3">
    <location>
        <begin position="190"/>
        <end position="199"/>
    </location>
</feature>
<dbReference type="SMART" id="SM00216">
    <property type="entry name" value="VWD"/>
    <property type="match status" value="1"/>
</dbReference>
<dbReference type="SUPFAM" id="SSF57196">
    <property type="entry name" value="EGF/Laminin"/>
    <property type="match status" value="1"/>
</dbReference>
<dbReference type="SMART" id="SM00181">
    <property type="entry name" value="EGF"/>
    <property type="match status" value="2"/>
</dbReference>
<evidence type="ECO:0000256" key="1">
    <source>
        <dbReference type="ARBA" id="ARBA00022729"/>
    </source>
</evidence>
<dbReference type="InParanoid" id="K1PEB5"/>